<gene>
    <name evidence="1" type="ORF">C7H19_19895</name>
</gene>
<dbReference type="EMBL" id="PXOH01000029">
    <property type="protein sequence ID" value="PSF33649.1"/>
    <property type="molecule type" value="Genomic_DNA"/>
</dbReference>
<sequence>MMGNNSMMKPIQTKQQVLATLSYKGSVSQLPLSQKLLSVEVLPEPKMVRRIEMSFVIFLLKPSVTVIFSTIKVWA</sequence>
<comment type="caution">
    <text evidence="1">The sequence shown here is derived from an EMBL/GenBank/DDBJ whole genome shotgun (WGS) entry which is preliminary data.</text>
</comment>
<dbReference type="AlphaFoldDB" id="A0A2T1LTG5"/>
<protein>
    <submittedName>
        <fullName evidence="1">Uncharacterized protein</fullName>
    </submittedName>
</protein>
<dbReference type="Proteomes" id="UP000239001">
    <property type="component" value="Unassembled WGS sequence"/>
</dbReference>
<accession>A0A2T1LTG5</accession>
<keyword evidence="2" id="KW-1185">Reference proteome</keyword>
<reference evidence="1 2" key="1">
    <citation type="submission" date="2018-03" db="EMBL/GenBank/DDBJ databases">
        <title>The ancient ancestry and fast evolution of plastids.</title>
        <authorList>
            <person name="Moore K.R."/>
            <person name="Magnabosco C."/>
            <person name="Momper L."/>
            <person name="Gold D.A."/>
            <person name="Bosak T."/>
            <person name="Fournier G.P."/>
        </authorList>
    </citation>
    <scope>NUCLEOTIDE SEQUENCE [LARGE SCALE GENOMIC DNA]</scope>
    <source>
        <strain evidence="1 2">CCALA 016</strain>
    </source>
</reference>
<proteinExistence type="predicted"/>
<evidence type="ECO:0000313" key="1">
    <source>
        <dbReference type="EMBL" id="PSF33649.1"/>
    </source>
</evidence>
<reference evidence="1 2" key="2">
    <citation type="submission" date="2018-03" db="EMBL/GenBank/DDBJ databases">
        <authorList>
            <person name="Keele B.F."/>
        </authorList>
    </citation>
    <scope>NUCLEOTIDE SEQUENCE [LARGE SCALE GENOMIC DNA]</scope>
    <source>
        <strain evidence="1 2">CCALA 016</strain>
    </source>
</reference>
<name>A0A2T1LTG5_9CHRO</name>
<organism evidence="1 2">
    <name type="scientific">Aphanothece hegewaldii CCALA 016</name>
    <dbReference type="NCBI Taxonomy" id="2107694"/>
    <lineage>
        <taxon>Bacteria</taxon>
        <taxon>Bacillati</taxon>
        <taxon>Cyanobacteriota</taxon>
        <taxon>Cyanophyceae</taxon>
        <taxon>Oscillatoriophycideae</taxon>
        <taxon>Chroococcales</taxon>
        <taxon>Aphanothecaceae</taxon>
        <taxon>Aphanothece</taxon>
    </lineage>
</organism>
<evidence type="ECO:0000313" key="2">
    <source>
        <dbReference type="Proteomes" id="UP000239001"/>
    </source>
</evidence>